<reference evidence="4 5" key="1">
    <citation type="submission" date="2018-06" db="EMBL/GenBank/DDBJ databases">
        <authorList>
            <consortium name="Pathogen Informatics"/>
            <person name="Doyle S."/>
        </authorList>
    </citation>
    <scope>NUCLEOTIDE SEQUENCE [LARGE SCALE GENOMIC DNA]</scope>
    <source>
        <strain evidence="4 5">NCTC10005</strain>
    </source>
</reference>
<evidence type="ECO:0000256" key="1">
    <source>
        <dbReference type="ARBA" id="ARBA00009986"/>
    </source>
</evidence>
<dbReference type="EMBL" id="UGJB01000004">
    <property type="protein sequence ID" value="STQ12226.1"/>
    <property type="molecule type" value="Genomic_DNA"/>
</dbReference>
<dbReference type="AlphaFoldDB" id="A0A377M2B8"/>
<dbReference type="PANTHER" id="PTHR42804">
    <property type="entry name" value="ALDEHYDE DEHYDROGENASE"/>
    <property type="match status" value="1"/>
</dbReference>
<dbReference type="Proteomes" id="UP000255106">
    <property type="component" value="Unassembled WGS sequence"/>
</dbReference>
<dbReference type="Pfam" id="PF00171">
    <property type="entry name" value="Aldedh"/>
    <property type="match status" value="1"/>
</dbReference>
<evidence type="ECO:0000256" key="2">
    <source>
        <dbReference type="ARBA" id="ARBA00023002"/>
    </source>
</evidence>
<proteinExistence type="inferred from homology"/>
<dbReference type="InterPro" id="IPR016162">
    <property type="entry name" value="Ald_DH_N"/>
</dbReference>
<dbReference type="PANTHER" id="PTHR42804:SF1">
    <property type="entry name" value="ALDEHYDE DEHYDROGENASE-RELATED"/>
    <property type="match status" value="1"/>
</dbReference>
<dbReference type="InterPro" id="IPR016161">
    <property type="entry name" value="Ald_DH/histidinol_DH"/>
</dbReference>
<protein>
    <submittedName>
        <fullName evidence="4">Gamma-glutamyl-gamma-aminobutyraldehyde dehydrogenase</fullName>
        <ecNumber evidence="4">1.2.1.5</ecNumber>
    </submittedName>
</protein>
<evidence type="ECO:0000259" key="3">
    <source>
        <dbReference type="Pfam" id="PF00171"/>
    </source>
</evidence>
<dbReference type="PROSITE" id="PS51257">
    <property type="entry name" value="PROKAR_LIPOPROTEIN"/>
    <property type="match status" value="1"/>
</dbReference>
<dbReference type="GO" id="GO:0004030">
    <property type="term" value="F:aldehyde dehydrogenase [NAD(P)+] activity"/>
    <property type="evidence" value="ECO:0007669"/>
    <property type="project" value="UniProtKB-EC"/>
</dbReference>
<name>A0A377M2B8_ENTCL</name>
<evidence type="ECO:0000313" key="4">
    <source>
        <dbReference type="EMBL" id="STQ12226.1"/>
    </source>
</evidence>
<feature type="domain" description="Aldehyde dehydrogenase" evidence="3">
    <location>
        <begin position="1"/>
        <end position="43"/>
    </location>
</feature>
<dbReference type="SUPFAM" id="SSF53720">
    <property type="entry name" value="ALDH-like"/>
    <property type="match status" value="1"/>
</dbReference>
<dbReference type="Gene3D" id="3.40.605.10">
    <property type="entry name" value="Aldehyde Dehydrogenase, Chain A, domain 1"/>
    <property type="match status" value="1"/>
</dbReference>
<dbReference type="InterPro" id="IPR015590">
    <property type="entry name" value="Aldehyde_DH_dom"/>
</dbReference>
<dbReference type="EC" id="1.2.1.5" evidence="4"/>
<comment type="similarity">
    <text evidence="1">Belongs to the aldehyde dehydrogenase family.</text>
</comment>
<gene>
    <name evidence="4" type="primary">puuC_3</name>
    <name evidence="4" type="ORF">NCTC10005_05011</name>
</gene>
<sequence>MIVREPIGVVAAIVPWNFPLLLACWKLGPALVAGNSVVLKPSRNRHSPPCGWPGWRKRRACRTAC</sequence>
<keyword evidence="2 4" id="KW-0560">Oxidoreductase</keyword>
<accession>A0A377M2B8</accession>
<evidence type="ECO:0000313" key="5">
    <source>
        <dbReference type="Proteomes" id="UP000255106"/>
    </source>
</evidence>
<organism evidence="4 5">
    <name type="scientific">Enterobacter cloacae</name>
    <dbReference type="NCBI Taxonomy" id="550"/>
    <lineage>
        <taxon>Bacteria</taxon>
        <taxon>Pseudomonadati</taxon>
        <taxon>Pseudomonadota</taxon>
        <taxon>Gammaproteobacteria</taxon>
        <taxon>Enterobacterales</taxon>
        <taxon>Enterobacteriaceae</taxon>
        <taxon>Enterobacter</taxon>
        <taxon>Enterobacter cloacae complex</taxon>
    </lineage>
</organism>